<dbReference type="RefSeq" id="WP_377305399.1">
    <property type="nucleotide sequence ID" value="NZ_JBHSMK010000005.1"/>
</dbReference>
<evidence type="ECO:0000256" key="1">
    <source>
        <dbReference type="SAM" id="MobiDB-lite"/>
    </source>
</evidence>
<comment type="caution">
    <text evidence="3">The sequence shown here is derived from an EMBL/GenBank/DDBJ whole genome shotgun (WGS) entry which is preliminary data.</text>
</comment>
<evidence type="ECO:0000256" key="2">
    <source>
        <dbReference type="SAM" id="SignalP"/>
    </source>
</evidence>
<feature type="region of interest" description="Disordered" evidence="1">
    <location>
        <begin position="111"/>
        <end position="139"/>
    </location>
</feature>
<keyword evidence="4" id="KW-1185">Reference proteome</keyword>
<sequence length="139" mass="13949">MMKIIGYQVPSLLYVAATVAIFAASATAFGKTPAKSKYDGSYRGTYSGSFAGEPATGSVAFSVASGDMTVTDPGQGAGSVDSSGAATFSGSLGVAKIKCKFVGIFQSSTGKPQGARASGSWSCAGMEETGKGTWSANQR</sequence>
<organism evidence="3 4">
    <name type="scientific">Rhodanobacter umsongensis</name>
    <dbReference type="NCBI Taxonomy" id="633153"/>
    <lineage>
        <taxon>Bacteria</taxon>
        <taxon>Pseudomonadati</taxon>
        <taxon>Pseudomonadota</taxon>
        <taxon>Gammaproteobacteria</taxon>
        <taxon>Lysobacterales</taxon>
        <taxon>Rhodanobacteraceae</taxon>
        <taxon>Rhodanobacter</taxon>
    </lineage>
</organism>
<dbReference type="Proteomes" id="UP001596013">
    <property type="component" value="Unassembled WGS sequence"/>
</dbReference>
<name>A0ABW0JMB7_9GAMM</name>
<protein>
    <submittedName>
        <fullName evidence="3">Uncharacterized protein</fullName>
    </submittedName>
</protein>
<evidence type="ECO:0000313" key="3">
    <source>
        <dbReference type="EMBL" id="MFC5437222.1"/>
    </source>
</evidence>
<keyword evidence="2" id="KW-0732">Signal</keyword>
<proteinExistence type="predicted"/>
<evidence type="ECO:0000313" key="4">
    <source>
        <dbReference type="Proteomes" id="UP001596013"/>
    </source>
</evidence>
<feature type="chain" id="PRO_5046674576" evidence="2">
    <location>
        <begin position="29"/>
        <end position="139"/>
    </location>
</feature>
<gene>
    <name evidence="3" type="ORF">ACFPME_11685</name>
</gene>
<feature type="signal peptide" evidence="2">
    <location>
        <begin position="1"/>
        <end position="28"/>
    </location>
</feature>
<accession>A0ABW0JMB7</accession>
<reference evidence="4" key="1">
    <citation type="journal article" date="2019" name="Int. J. Syst. Evol. Microbiol.">
        <title>The Global Catalogue of Microorganisms (GCM) 10K type strain sequencing project: providing services to taxonomists for standard genome sequencing and annotation.</title>
        <authorList>
            <consortium name="The Broad Institute Genomics Platform"/>
            <consortium name="The Broad Institute Genome Sequencing Center for Infectious Disease"/>
            <person name="Wu L."/>
            <person name="Ma J."/>
        </authorList>
    </citation>
    <scope>NUCLEOTIDE SEQUENCE [LARGE SCALE GENOMIC DNA]</scope>
    <source>
        <strain evidence="4">JCM 17130</strain>
    </source>
</reference>
<dbReference type="EMBL" id="JBHSMK010000005">
    <property type="protein sequence ID" value="MFC5437222.1"/>
    <property type="molecule type" value="Genomic_DNA"/>
</dbReference>